<dbReference type="KEGG" id="mhos:CXR34_15220"/>
<proteinExistence type="predicted"/>
<accession>A0A2K9DES9</accession>
<name>A0A2K9DES9_9MICO</name>
<protein>
    <recommendedName>
        <fullName evidence="3">Type IV toxin-antitoxin system AbiEi family antitoxin domain-containing protein</fullName>
    </recommendedName>
</protein>
<dbReference type="Proteomes" id="UP000233276">
    <property type="component" value="Chromosome"/>
</dbReference>
<gene>
    <name evidence="1" type="ORF">CXR34_15220</name>
</gene>
<dbReference type="EMBL" id="CP025299">
    <property type="protein sequence ID" value="AUG30681.1"/>
    <property type="molecule type" value="Genomic_DNA"/>
</dbReference>
<dbReference type="AlphaFoldDB" id="A0A2K9DES9"/>
<reference evidence="1 2" key="1">
    <citation type="submission" date="2017-12" db="EMBL/GenBank/DDBJ databases">
        <title>Isolation and characterization of estrogens degradatiion strain Microbacterium hominis SJTG1.</title>
        <authorList>
            <person name="Xiong W."/>
            <person name="Yin C."/>
            <person name="Zheng D."/>
            <person name="Liang R."/>
        </authorList>
    </citation>
    <scope>NUCLEOTIDE SEQUENCE [LARGE SCALE GENOMIC DNA]</scope>
    <source>
        <strain evidence="1 2">SJTG1</strain>
    </source>
</reference>
<evidence type="ECO:0008006" key="3">
    <source>
        <dbReference type="Google" id="ProtNLM"/>
    </source>
</evidence>
<organism evidence="1 2">
    <name type="scientific">Microbacterium hominis</name>
    <dbReference type="NCBI Taxonomy" id="162426"/>
    <lineage>
        <taxon>Bacteria</taxon>
        <taxon>Bacillati</taxon>
        <taxon>Actinomycetota</taxon>
        <taxon>Actinomycetes</taxon>
        <taxon>Micrococcales</taxon>
        <taxon>Microbacteriaceae</taxon>
        <taxon>Microbacterium</taxon>
    </lineage>
</organism>
<evidence type="ECO:0000313" key="2">
    <source>
        <dbReference type="Proteomes" id="UP000233276"/>
    </source>
</evidence>
<sequence length="331" mass="36173">MGGMLTEHARTALRSRADLEAAGLTTRDITSRVRAGTLIRVDQGWYADAAHWRSAYAEGRQLMRVVAAEERRRGGSSLVYSHTAASVLWGLPLFRLEPERVHLSGRSASGHVRASNPLVARHEVAVPDDDIVERDALRCTSLPRTVADTLRGVSEESGLALADAALRIEAHDPATGRYDEDAAASLRARIASRVPRGGRGVRRARRMLDLADGRAASPGESVSRLYLRELGFAAPRLQVPIPAPRGGTYYADFGLDDAAAWGEYDGEGKYLDPRLRGDGVDIAQAVLDEKMREDWIRGTTNRRFARWGKAHTTSAAALGRRLAAFSVYPPR</sequence>
<evidence type="ECO:0000313" key="1">
    <source>
        <dbReference type="EMBL" id="AUG30681.1"/>
    </source>
</evidence>